<dbReference type="GeneID" id="5032074"/>
<accession>A0D775</accession>
<keyword evidence="2" id="KW-1185">Reference proteome</keyword>
<dbReference type="GO" id="GO:0003824">
    <property type="term" value="F:catalytic activity"/>
    <property type="evidence" value="ECO:0007669"/>
    <property type="project" value="InterPro"/>
</dbReference>
<dbReference type="InParanoid" id="A0D775"/>
<gene>
    <name evidence="1" type="ORF">GSPATT00001934001</name>
</gene>
<protein>
    <submittedName>
        <fullName evidence="1">Uncharacterized protein</fullName>
    </submittedName>
</protein>
<dbReference type="InterPro" id="IPR009006">
    <property type="entry name" value="Ala_racemase/Decarboxylase_C"/>
</dbReference>
<dbReference type="InterPro" id="IPR029066">
    <property type="entry name" value="PLP-binding_barrel"/>
</dbReference>
<sequence>MTIKGYFGIIYYNITQKIAQQFRIKSNLHKMTLFLKQNIFSSQNAEQLPQTVQVIQLNQYICFQIILPKRQAYLINLILGCDNRKLSISQQKEFLNFARIDPYGHSFMIYNSIELKNKVNQWQLTLPWITPHYAIKSNPIEPLIQDKVIVLLVNNQLIE</sequence>
<proteinExistence type="predicted"/>
<dbReference type="EMBL" id="CT868318">
    <property type="protein sequence ID" value="CAK78892.1"/>
    <property type="molecule type" value="Genomic_DNA"/>
</dbReference>
<dbReference type="RefSeq" id="XP_001446289.1">
    <property type="nucleotide sequence ID" value="XM_001446252.1"/>
</dbReference>
<dbReference type="HOGENOM" id="CLU_1664095_0_0_1"/>
<evidence type="ECO:0000313" key="1">
    <source>
        <dbReference type="EMBL" id="CAK78892.1"/>
    </source>
</evidence>
<evidence type="ECO:0000313" key="2">
    <source>
        <dbReference type="Proteomes" id="UP000000600"/>
    </source>
</evidence>
<dbReference type="Proteomes" id="UP000000600">
    <property type="component" value="Unassembled WGS sequence"/>
</dbReference>
<organism evidence="1 2">
    <name type="scientific">Paramecium tetraurelia</name>
    <dbReference type="NCBI Taxonomy" id="5888"/>
    <lineage>
        <taxon>Eukaryota</taxon>
        <taxon>Sar</taxon>
        <taxon>Alveolata</taxon>
        <taxon>Ciliophora</taxon>
        <taxon>Intramacronucleata</taxon>
        <taxon>Oligohymenophorea</taxon>
        <taxon>Peniculida</taxon>
        <taxon>Parameciidae</taxon>
        <taxon>Paramecium</taxon>
    </lineage>
</organism>
<dbReference type="KEGG" id="ptm:GSPATT00001934001"/>
<reference evidence="1 2" key="1">
    <citation type="journal article" date="2006" name="Nature">
        <title>Global trends of whole-genome duplications revealed by the ciliate Paramecium tetraurelia.</title>
        <authorList>
            <consortium name="Genoscope"/>
            <person name="Aury J.-M."/>
            <person name="Jaillon O."/>
            <person name="Duret L."/>
            <person name="Noel B."/>
            <person name="Jubin C."/>
            <person name="Porcel B.M."/>
            <person name="Segurens B."/>
            <person name="Daubin V."/>
            <person name="Anthouard V."/>
            <person name="Aiach N."/>
            <person name="Arnaiz O."/>
            <person name="Billaut A."/>
            <person name="Beisson J."/>
            <person name="Blanc I."/>
            <person name="Bouhouche K."/>
            <person name="Camara F."/>
            <person name="Duharcourt S."/>
            <person name="Guigo R."/>
            <person name="Gogendeau D."/>
            <person name="Katinka M."/>
            <person name="Keller A.-M."/>
            <person name="Kissmehl R."/>
            <person name="Klotz C."/>
            <person name="Koll F."/>
            <person name="Le Moue A."/>
            <person name="Lepere C."/>
            <person name="Malinsky S."/>
            <person name="Nowacki M."/>
            <person name="Nowak J.K."/>
            <person name="Plattner H."/>
            <person name="Poulain J."/>
            <person name="Ruiz F."/>
            <person name="Serrano V."/>
            <person name="Zagulski M."/>
            <person name="Dessen P."/>
            <person name="Betermier M."/>
            <person name="Weissenbach J."/>
            <person name="Scarpelli C."/>
            <person name="Schachter V."/>
            <person name="Sperling L."/>
            <person name="Meyer E."/>
            <person name="Cohen J."/>
            <person name="Wincker P."/>
        </authorList>
    </citation>
    <scope>NUCLEOTIDE SEQUENCE [LARGE SCALE GENOMIC DNA]</scope>
    <source>
        <strain evidence="1 2">Stock d4-2</strain>
    </source>
</reference>
<dbReference type="Gene3D" id="2.40.37.10">
    <property type="entry name" value="Lyase, Ornithine Decarboxylase, Chain A, domain 1"/>
    <property type="match status" value="1"/>
</dbReference>
<dbReference type="AlphaFoldDB" id="A0D775"/>
<name>A0D775_PARTE</name>
<dbReference type="Gene3D" id="3.20.20.10">
    <property type="entry name" value="Alanine racemase"/>
    <property type="match status" value="1"/>
</dbReference>